<keyword evidence="1" id="KW-0175">Coiled coil</keyword>
<evidence type="ECO:0000256" key="2">
    <source>
        <dbReference type="SAM" id="MobiDB-lite"/>
    </source>
</evidence>
<evidence type="ECO:0000256" key="3">
    <source>
        <dbReference type="SAM" id="Phobius"/>
    </source>
</evidence>
<feature type="compositionally biased region" description="Polar residues" evidence="2">
    <location>
        <begin position="1"/>
        <end position="46"/>
    </location>
</feature>
<dbReference type="Proteomes" id="UP001153555">
    <property type="component" value="Unassembled WGS sequence"/>
</dbReference>
<accession>A0A9N7R2N0</accession>
<proteinExistence type="predicted"/>
<feature type="region of interest" description="Disordered" evidence="2">
    <location>
        <begin position="711"/>
        <end position="779"/>
    </location>
</feature>
<dbReference type="OrthoDB" id="676522at2759"/>
<comment type="caution">
    <text evidence="4">The sequence shown here is derived from an EMBL/GenBank/DDBJ whole genome shotgun (WGS) entry which is preliminary data.</text>
</comment>
<feature type="transmembrane region" description="Helical" evidence="3">
    <location>
        <begin position="336"/>
        <end position="357"/>
    </location>
</feature>
<feature type="compositionally biased region" description="Basic and acidic residues" evidence="2">
    <location>
        <begin position="63"/>
        <end position="74"/>
    </location>
</feature>
<dbReference type="PANTHER" id="PTHR34775:SF4">
    <property type="entry name" value="TRANSMEMBRANE PROTEIN"/>
    <property type="match status" value="1"/>
</dbReference>
<evidence type="ECO:0000313" key="4">
    <source>
        <dbReference type="EMBL" id="CAA0807434.1"/>
    </source>
</evidence>
<feature type="region of interest" description="Disordered" evidence="2">
    <location>
        <begin position="1"/>
        <end position="110"/>
    </location>
</feature>
<keyword evidence="3" id="KW-0812">Transmembrane</keyword>
<dbReference type="AlphaFoldDB" id="A0A9N7R2N0"/>
<sequence>MAAHTNRSPSPLSSKPTNPNPRNSEIHLTTRRSFNGNSSLKPSALTNPRRFDPLTPANSPSDCEGKENNERDQIPRTTKLQSPAKGSKNFMTPTISAASKITPSPKKKPFVERNDLVRTSISLSDGKAMFFSNASEDLESKSDMNKKVPTSLDLNSADSPVPKPSKKVTFLDVPQESLSDSVVTDSDCTKMESFSKNESIFCSPLSTPIAPLDADPSMPPYDPKTNFLSPRPQFLYYKPNPRIEILLNKEKGMDGGPDDFEQTEGIFMSENLSEICSSDSEGTEVSEKDLVIGLDSSETEKLEAIASSELVNLEFSEISSSVEKDKKKKPRGSSRFLCFSVVTMMLLTVACVSLSVMRSPSFEEFGVIKELTFSDLGHLYHQSRAEAATADAKVIFDRVIRRVDQLLVYSTAFISKMVDELGNGEKTQLGPVKYMNLSSGLEIDSWNGGHLSNRNDEVGKNLVENAEDDDDLYEELDAEIANFEEELEVYEEVNDFIENIEEHETQEDDVSEIKEKIHCDSSSSASEYSEDTQSQEEIIADQSTSIISQVVESEVEAKTEPVPPEIMEIEKSSGDIINHGPDTALLDQESLPDDNSLTESVQRSLTPERGFIAHNYHTIGIFSSLFVALFAFTAYFYGYRGNPSLSSDNVFVQANNISSTKKPEKAKAEADDDVMDVSPCSSEMSSFQKNVPSYTNSKKEIRGLFSEVQSVERNARNHQPSKRESLASSSSEFTTGSPSYGSFTTFEKIPLKNATRDEEIITPVRRSSRIRNHSQFTSP</sequence>
<gene>
    <name evidence="4" type="ORF">SHERM_10162</name>
</gene>
<dbReference type="PANTHER" id="PTHR34775">
    <property type="entry name" value="TRANSMEMBRANE PROTEIN"/>
    <property type="match status" value="1"/>
</dbReference>
<feature type="compositionally biased region" description="Low complexity" evidence="2">
    <location>
        <begin position="726"/>
        <end position="739"/>
    </location>
</feature>
<organism evidence="4 5">
    <name type="scientific">Striga hermonthica</name>
    <name type="common">Purple witchweed</name>
    <name type="synonym">Buchnera hermonthica</name>
    <dbReference type="NCBI Taxonomy" id="68872"/>
    <lineage>
        <taxon>Eukaryota</taxon>
        <taxon>Viridiplantae</taxon>
        <taxon>Streptophyta</taxon>
        <taxon>Embryophyta</taxon>
        <taxon>Tracheophyta</taxon>
        <taxon>Spermatophyta</taxon>
        <taxon>Magnoliopsida</taxon>
        <taxon>eudicotyledons</taxon>
        <taxon>Gunneridae</taxon>
        <taxon>Pentapetalae</taxon>
        <taxon>asterids</taxon>
        <taxon>lamiids</taxon>
        <taxon>Lamiales</taxon>
        <taxon>Orobanchaceae</taxon>
        <taxon>Buchnereae</taxon>
        <taxon>Striga</taxon>
    </lineage>
</organism>
<keyword evidence="5" id="KW-1185">Reference proteome</keyword>
<protein>
    <recommendedName>
        <fullName evidence="6">Transmembrane protein</fullName>
    </recommendedName>
</protein>
<evidence type="ECO:0008006" key="6">
    <source>
        <dbReference type="Google" id="ProtNLM"/>
    </source>
</evidence>
<feature type="transmembrane region" description="Helical" evidence="3">
    <location>
        <begin position="616"/>
        <end position="637"/>
    </location>
</feature>
<evidence type="ECO:0000313" key="5">
    <source>
        <dbReference type="Proteomes" id="UP001153555"/>
    </source>
</evidence>
<keyword evidence="3" id="KW-0472">Membrane</keyword>
<reference evidence="4" key="1">
    <citation type="submission" date="2019-12" db="EMBL/GenBank/DDBJ databases">
        <authorList>
            <person name="Scholes J."/>
        </authorList>
    </citation>
    <scope>NUCLEOTIDE SEQUENCE</scope>
</reference>
<feature type="compositionally biased region" description="Polar residues" evidence="2">
    <location>
        <begin position="89"/>
        <end position="102"/>
    </location>
</feature>
<dbReference type="EMBL" id="CACSLK010001140">
    <property type="protein sequence ID" value="CAA0807434.1"/>
    <property type="molecule type" value="Genomic_DNA"/>
</dbReference>
<name>A0A9N7R2N0_STRHE</name>
<feature type="coiled-coil region" evidence="1">
    <location>
        <begin position="466"/>
        <end position="500"/>
    </location>
</feature>
<evidence type="ECO:0000256" key="1">
    <source>
        <dbReference type="SAM" id="Coils"/>
    </source>
</evidence>
<keyword evidence="3" id="KW-1133">Transmembrane helix</keyword>